<keyword evidence="7" id="KW-1133">Transmembrane helix</keyword>
<comment type="caution">
    <text evidence="5">Lacks conserved residue(s) required for the propagation of feature annotation.</text>
</comment>
<accession>A0A2Y9QXU1</accession>
<dbReference type="RefSeq" id="XP_023586056.1">
    <property type="nucleotide sequence ID" value="XM_023730288.1"/>
</dbReference>
<dbReference type="PANTHER" id="PTHR45656">
    <property type="entry name" value="PROTEIN CBR-CLEC-78"/>
    <property type="match status" value="1"/>
</dbReference>
<feature type="domain" description="Sushi" evidence="8">
    <location>
        <begin position="74"/>
        <end position="136"/>
    </location>
</feature>
<gene>
    <name evidence="10" type="primary">LOC101358307</name>
</gene>
<evidence type="ECO:0000313" key="9">
    <source>
        <dbReference type="Proteomes" id="UP000248480"/>
    </source>
</evidence>
<feature type="domain" description="Sushi" evidence="8">
    <location>
        <begin position="200"/>
        <end position="265"/>
    </location>
</feature>
<keyword evidence="3" id="KW-0677">Repeat</keyword>
<feature type="transmembrane region" description="Helical" evidence="7">
    <location>
        <begin position="387"/>
        <end position="409"/>
    </location>
</feature>
<dbReference type="AlphaFoldDB" id="A0A2Y9QXU1"/>
<organism evidence="9 10">
    <name type="scientific">Trichechus manatus latirostris</name>
    <name type="common">Florida manatee</name>
    <dbReference type="NCBI Taxonomy" id="127582"/>
    <lineage>
        <taxon>Eukaryota</taxon>
        <taxon>Metazoa</taxon>
        <taxon>Chordata</taxon>
        <taxon>Craniata</taxon>
        <taxon>Vertebrata</taxon>
        <taxon>Euteleostomi</taxon>
        <taxon>Mammalia</taxon>
        <taxon>Eutheria</taxon>
        <taxon>Afrotheria</taxon>
        <taxon>Sirenia</taxon>
        <taxon>Trichechidae</taxon>
        <taxon>Trichechus</taxon>
    </lineage>
</organism>
<dbReference type="Proteomes" id="UP000248480">
    <property type="component" value="Unplaced"/>
</dbReference>
<keyword evidence="2" id="KW-0732">Signal</keyword>
<evidence type="ECO:0000256" key="6">
    <source>
        <dbReference type="SAM" id="MobiDB-lite"/>
    </source>
</evidence>
<dbReference type="CDD" id="cd00033">
    <property type="entry name" value="CCP"/>
    <property type="match status" value="4"/>
</dbReference>
<dbReference type="InterPro" id="IPR035976">
    <property type="entry name" value="Sushi/SCR/CCP_sf"/>
</dbReference>
<feature type="domain" description="Sushi" evidence="8">
    <location>
        <begin position="266"/>
        <end position="325"/>
    </location>
</feature>
<dbReference type="PROSITE" id="PS50923">
    <property type="entry name" value="SUSHI"/>
    <property type="match status" value="4"/>
</dbReference>
<feature type="region of interest" description="Disordered" evidence="6">
    <location>
        <begin position="357"/>
        <end position="376"/>
    </location>
</feature>
<dbReference type="InParanoid" id="A0A2Y9QXU1"/>
<dbReference type="KEGG" id="tmu:101358307"/>
<feature type="disulfide bond" evidence="5">
    <location>
        <begin position="296"/>
        <end position="323"/>
    </location>
</feature>
<dbReference type="InterPro" id="IPR000436">
    <property type="entry name" value="Sushi_SCR_CCP_dom"/>
</dbReference>
<dbReference type="InterPro" id="IPR051277">
    <property type="entry name" value="SEZ6_CSMD_C4BPB_Regulators"/>
</dbReference>
<dbReference type="SUPFAM" id="SSF57535">
    <property type="entry name" value="Complement control module/SCR domain"/>
    <property type="match status" value="4"/>
</dbReference>
<name>A0A2Y9QXU1_TRIMA</name>
<evidence type="ECO:0000256" key="1">
    <source>
        <dbReference type="ARBA" id="ARBA00022659"/>
    </source>
</evidence>
<evidence type="ECO:0000256" key="4">
    <source>
        <dbReference type="ARBA" id="ARBA00023157"/>
    </source>
</evidence>
<dbReference type="Gene3D" id="2.10.70.10">
    <property type="entry name" value="Complement Module, domain 1"/>
    <property type="match status" value="4"/>
</dbReference>
<keyword evidence="4 5" id="KW-1015">Disulfide bond</keyword>
<feature type="domain" description="Sushi" evidence="8">
    <location>
        <begin position="137"/>
        <end position="199"/>
    </location>
</feature>
<evidence type="ECO:0000256" key="3">
    <source>
        <dbReference type="ARBA" id="ARBA00022737"/>
    </source>
</evidence>
<dbReference type="FunCoup" id="A0A2Y9QXU1">
    <property type="interactions" value="180"/>
</dbReference>
<protein>
    <submittedName>
        <fullName evidence="10">Membrane cofactor protein isoform X1</fullName>
    </submittedName>
</protein>
<dbReference type="GeneID" id="101358307"/>
<dbReference type="PANTHER" id="PTHR45656:SF15">
    <property type="entry name" value="SUSHI DOMAIN-CONTAINING PROTEIN"/>
    <property type="match status" value="1"/>
</dbReference>
<evidence type="ECO:0000256" key="5">
    <source>
        <dbReference type="PROSITE-ProRule" id="PRU00302"/>
    </source>
</evidence>
<dbReference type="SMART" id="SM00032">
    <property type="entry name" value="CCP"/>
    <property type="match status" value="4"/>
</dbReference>
<evidence type="ECO:0000313" key="10">
    <source>
        <dbReference type="RefSeq" id="XP_023586056.1"/>
    </source>
</evidence>
<keyword evidence="7" id="KW-0812">Transmembrane</keyword>
<dbReference type="STRING" id="127582.A0A2Y9QXU1"/>
<keyword evidence="7" id="KW-0472">Membrane</keyword>
<dbReference type="Pfam" id="PF00084">
    <property type="entry name" value="Sushi"/>
    <property type="match status" value="4"/>
</dbReference>
<keyword evidence="1 5" id="KW-0768">Sushi</keyword>
<sequence length="441" mass="47619">MGIVASDTEALTGFSAPYALGFPTISIFFSEKIRMSFAPPMASACRRESPFTSWRTVGPLLMSVVFHLLITHTDACAPPPRYETMRLMDPIKDSYAPGESVKYQCRLGYMVKPSFARTAVCQADNSWTPLSEACTKKRCSNLGDPGNGRVIFTNETLEFGSQIDFVCDEGHYLIGKKTLYCEIAEGSVRWSGDPPICERVLCAPPPNIENGQYSNMGKEVFAYSDVVHYSCNRQSGSDQYSLVGQESLVCSANGEWSSEPPKCKVVKCIFPDVQNADRIAGLGTKFTYQSKVTFRCHAGFVINGSNTITCEEDGLWVPPIPQCVKASTSPTTKPPILSHSVSTAPVSTLANTVSPISNPSAVPTTPSSIPGYSPSTKQPPISGVLDGGSIAVIVVAVLMAGIVASVFLYKYVGHRRRGKTEVTAEYSTYKDTSASPAEPES</sequence>
<dbReference type="FunFam" id="2.10.70.10:FF:000014">
    <property type="entry name" value="Membrane cofactor protein"/>
    <property type="match status" value="1"/>
</dbReference>
<keyword evidence="9" id="KW-1185">Reference proteome</keyword>
<evidence type="ECO:0000259" key="8">
    <source>
        <dbReference type="PROSITE" id="PS50923"/>
    </source>
</evidence>
<reference evidence="10" key="1">
    <citation type="submission" date="2025-08" db="UniProtKB">
        <authorList>
            <consortium name="RefSeq"/>
        </authorList>
    </citation>
    <scope>IDENTIFICATION</scope>
</reference>
<evidence type="ECO:0000256" key="2">
    <source>
        <dbReference type="ARBA" id="ARBA00022729"/>
    </source>
</evidence>
<evidence type="ECO:0000256" key="7">
    <source>
        <dbReference type="SAM" id="Phobius"/>
    </source>
</evidence>
<proteinExistence type="predicted"/>